<feature type="compositionally biased region" description="Basic residues" evidence="1">
    <location>
        <begin position="78"/>
        <end position="87"/>
    </location>
</feature>
<feature type="compositionally biased region" description="Low complexity" evidence="1">
    <location>
        <begin position="9"/>
        <end position="24"/>
    </location>
</feature>
<dbReference type="EMBL" id="JBEDUW010000002">
    <property type="protein sequence ID" value="KAK9943811.1"/>
    <property type="molecule type" value="Genomic_DNA"/>
</dbReference>
<sequence length="103" mass="11376">MPSKPFKPNHPSQPSSSHQAQKSKLVAAMNSTPLASPHRNPSIKSAPAENLKPPKIPNQRQRPKIDPAQAGTTAAHLHFWRPPRHHLSLSTPLLPEEKGVEKR</sequence>
<gene>
    <name evidence="2" type="ORF">M0R45_009407</name>
</gene>
<keyword evidence="3" id="KW-1185">Reference proteome</keyword>
<reference evidence="2 3" key="1">
    <citation type="journal article" date="2023" name="G3 (Bethesda)">
        <title>A chromosome-length genome assembly and annotation of blackberry (Rubus argutus, cv. 'Hillquist').</title>
        <authorList>
            <person name="Bruna T."/>
            <person name="Aryal R."/>
            <person name="Dudchenko O."/>
            <person name="Sargent D.J."/>
            <person name="Mead D."/>
            <person name="Buti M."/>
            <person name="Cavallini A."/>
            <person name="Hytonen T."/>
            <person name="Andres J."/>
            <person name="Pham M."/>
            <person name="Weisz D."/>
            <person name="Mascagni F."/>
            <person name="Usai G."/>
            <person name="Natali L."/>
            <person name="Bassil N."/>
            <person name="Fernandez G.E."/>
            <person name="Lomsadze A."/>
            <person name="Armour M."/>
            <person name="Olukolu B."/>
            <person name="Poorten T."/>
            <person name="Britton C."/>
            <person name="Davik J."/>
            <person name="Ashrafi H."/>
            <person name="Aiden E.L."/>
            <person name="Borodovsky M."/>
            <person name="Worthington M."/>
        </authorList>
    </citation>
    <scope>NUCLEOTIDE SEQUENCE [LARGE SCALE GENOMIC DNA]</scope>
    <source>
        <strain evidence="2">PI 553951</strain>
    </source>
</reference>
<evidence type="ECO:0000313" key="3">
    <source>
        <dbReference type="Proteomes" id="UP001457282"/>
    </source>
</evidence>
<proteinExistence type="predicted"/>
<organism evidence="2 3">
    <name type="scientific">Rubus argutus</name>
    <name type="common">Southern blackberry</name>
    <dbReference type="NCBI Taxonomy" id="59490"/>
    <lineage>
        <taxon>Eukaryota</taxon>
        <taxon>Viridiplantae</taxon>
        <taxon>Streptophyta</taxon>
        <taxon>Embryophyta</taxon>
        <taxon>Tracheophyta</taxon>
        <taxon>Spermatophyta</taxon>
        <taxon>Magnoliopsida</taxon>
        <taxon>eudicotyledons</taxon>
        <taxon>Gunneridae</taxon>
        <taxon>Pentapetalae</taxon>
        <taxon>rosids</taxon>
        <taxon>fabids</taxon>
        <taxon>Rosales</taxon>
        <taxon>Rosaceae</taxon>
        <taxon>Rosoideae</taxon>
        <taxon>Rosoideae incertae sedis</taxon>
        <taxon>Rubus</taxon>
    </lineage>
</organism>
<feature type="region of interest" description="Disordered" evidence="1">
    <location>
        <begin position="1"/>
        <end position="103"/>
    </location>
</feature>
<name>A0AAW1Y5Y4_RUBAR</name>
<protein>
    <submittedName>
        <fullName evidence="2">Uncharacterized protein</fullName>
    </submittedName>
</protein>
<comment type="caution">
    <text evidence="2">The sequence shown here is derived from an EMBL/GenBank/DDBJ whole genome shotgun (WGS) entry which is preliminary data.</text>
</comment>
<accession>A0AAW1Y5Y4</accession>
<evidence type="ECO:0000313" key="2">
    <source>
        <dbReference type="EMBL" id="KAK9943811.1"/>
    </source>
</evidence>
<dbReference type="AlphaFoldDB" id="A0AAW1Y5Y4"/>
<dbReference type="Proteomes" id="UP001457282">
    <property type="component" value="Unassembled WGS sequence"/>
</dbReference>
<evidence type="ECO:0000256" key="1">
    <source>
        <dbReference type="SAM" id="MobiDB-lite"/>
    </source>
</evidence>